<dbReference type="EMBL" id="HG992982">
    <property type="protein sequence ID" value="CAE7185588.1"/>
    <property type="molecule type" value="Genomic_DNA"/>
</dbReference>
<accession>A0A6S6W5B4</accession>
<evidence type="ECO:0000256" key="4">
    <source>
        <dbReference type="ARBA" id="ARBA00022729"/>
    </source>
</evidence>
<evidence type="ECO:0000313" key="6">
    <source>
        <dbReference type="Proteomes" id="UP000472372"/>
    </source>
</evidence>
<dbReference type="AlphaFoldDB" id="A0A6S6W5B4"/>
<dbReference type="CDD" id="cd23996">
    <property type="entry name" value="LCL2-like"/>
    <property type="match status" value="1"/>
</dbReference>
<organism evidence="5 6">
    <name type="scientific">Pyrenophora teres f. teres</name>
    <dbReference type="NCBI Taxonomy" id="97479"/>
    <lineage>
        <taxon>Eukaryota</taxon>
        <taxon>Fungi</taxon>
        <taxon>Dikarya</taxon>
        <taxon>Ascomycota</taxon>
        <taxon>Pezizomycotina</taxon>
        <taxon>Dothideomycetes</taxon>
        <taxon>Pleosporomycetidae</taxon>
        <taxon>Pleosporales</taxon>
        <taxon>Pleosporineae</taxon>
        <taxon>Pleosporaceae</taxon>
        <taxon>Pyrenophora</taxon>
    </lineage>
</organism>
<dbReference type="PANTHER" id="PTHR38425:SF1">
    <property type="entry name" value="LONG CHRONOLOGICAL LIFESPAN PROTEIN 2"/>
    <property type="match status" value="1"/>
</dbReference>
<gene>
    <name evidence="5" type="ORF">PTTW11_06828</name>
</gene>
<evidence type="ECO:0000313" key="5">
    <source>
        <dbReference type="EMBL" id="CAE7185588.1"/>
    </source>
</evidence>
<dbReference type="Proteomes" id="UP000472372">
    <property type="component" value="Chromosome 6"/>
</dbReference>
<evidence type="ECO:0000256" key="1">
    <source>
        <dbReference type="ARBA" id="ARBA00002208"/>
    </source>
</evidence>
<comment type="similarity">
    <text evidence="2">Belongs to the LCL2 family.</text>
</comment>
<sequence length="129" mass="14302">MSILLTTILLTLLTTPTLAQFGFFDQMFGGNGGQQQQQGHHHHHEQQEAQNVRSDSSWYQSQYEGAQCTHYLCPGTLSCVHFPHHCPCAWEAVEDKVELGDGIAICGSKGGWVAGEFEKKVEMARKGLL</sequence>
<evidence type="ECO:0000256" key="2">
    <source>
        <dbReference type="ARBA" id="ARBA00010545"/>
    </source>
</evidence>
<evidence type="ECO:0000256" key="3">
    <source>
        <dbReference type="ARBA" id="ARBA00018534"/>
    </source>
</evidence>
<proteinExistence type="inferred from homology"/>
<protein>
    <recommendedName>
        <fullName evidence="3">Long chronological lifespan protein 2</fullName>
    </recommendedName>
</protein>
<name>A0A6S6W5B4_9PLEO</name>
<dbReference type="PANTHER" id="PTHR38425">
    <property type="entry name" value="LONG CHRONOLOGICAL LIFESPAN PROTEIN 2"/>
    <property type="match status" value="1"/>
</dbReference>
<keyword evidence="4" id="KW-0732">Signal</keyword>
<comment type="function">
    <text evidence="1">Probable component of the endoplasmic reticulum-associated degradation (ERAD) pathway.</text>
</comment>
<reference evidence="5" key="1">
    <citation type="submission" date="2021-02" db="EMBL/GenBank/DDBJ databases">
        <authorList>
            <person name="Syme A R."/>
            <person name="Syme A R."/>
            <person name="Moolhuijzen P."/>
        </authorList>
    </citation>
    <scope>NUCLEOTIDE SEQUENCE</scope>
    <source>
        <strain evidence="5">W1-1</strain>
    </source>
</reference>
<dbReference type="InterPro" id="IPR034543">
    <property type="entry name" value="LCL2"/>
</dbReference>
<dbReference type="GO" id="GO:0036503">
    <property type="term" value="P:ERAD pathway"/>
    <property type="evidence" value="ECO:0007669"/>
    <property type="project" value="TreeGrafter"/>
</dbReference>